<keyword evidence="3" id="KW-1185">Reference proteome</keyword>
<organism evidence="2 3">
    <name type="scientific">Eumeta variegata</name>
    <name type="common">Bagworm moth</name>
    <name type="synonym">Eumeta japonica</name>
    <dbReference type="NCBI Taxonomy" id="151549"/>
    <lineage>
        <taxon>Eukaryota</taxon>
        <taxon>Metazoa</taxon>
        <taxon>Ecdysozoa</taxon>
        <taxon>Arthropoda</taxon>
        <taxon>Hexapoda</taxon>
        <taxon>Insecta</taxon>
        <taxon>Pterygota</taxon>
        <taxon>Neoptera</taxon>
        <taxon>Endopterygota</taxon>
        <taxon>Lepidoptera</taxon>
        <taxon>Glossata</taxon>
        <taxon>Ditrysia</taxon>
        <taxon>Tineoidea</taxon>
        <taxon>Psychidae</taxon>
        <taxon>Oiketicinae</taxon>
        <taxon>Eumeta</taxon>
    </lineage>
</organism>
<proteinExistence type="predicted"/>
<dbReference type="AlphaFoldDB" id="A0A4C1WDA7"/>
<dbReference type="EMBL" id="BGZK01000517">
    <property type="protein sequence ID" value="GBP48105.1"/>
    <property type="molecule type" value="Genomic_DNA"/>
</dbReference>
<name>A0A4C1WDA7_EUMVA</name>
<evidence type="ECO:0000256" key="1">
    <source>
        <dbReference type="SAM" id="MobiDB-lite"/>
    </source>
</evidence>
<evidence type="ECO:0000313" key="2">
    <source>
        <dbReference type="EMBL" id="GBP48105.1"/>
    </source>
</evidence>
<feature type="region of interest" description="Disordered" evidence="1">
    <location>
        <begin position="1"/>
        <end position="29"/>
    </location>
</feature>
<comment type="caution">
    <text evidence="2">The sequence shown here is derived from an EMBL/GenBank/DDBJ whole genome shotgun (WGS) entry which is preliminary data.</text>
</comment>
<evidence type="ECO:0000313" key="3">
    <source>
        <dbReference type="Proteomes" id="UP000299102"/>
    </source>
</evidence>
<feature type="compositionally biased region" description="Low complexity" evidence="1">
    <location>
        <begin position="1"/>
        <end position="18"/>
    </location>
</feature>
<reference evidence="2 3" key="1">
    <citation type="journal article" date="2019" name="Commun. Biol.">
        <title>The bagworm genome reveals a unique fibroin gene that provides high tensile strength.</title>
        <authorList>
            <person name="Kono N."/>
            <person name="Nakamura H."/>
            <person name="Ohtoshi R."/>
            <person name="Tomita M."/>
            <person name="Numata K."/>
            <person name="Arakawa K."/>
        </authorList>
    </citation>
    <scope>NUCLEOTIDE SEQUENCE [LARGE SCALE GENOMIC DNA]</scope>
</reference>
<sequence>MRRATATLTSGAGAAAGADGPLRTSSSAPRSAVQRLMALTHTLCVGRCGGMAIPPFMTEAFFSLDPGTDWGPSRLIQRRLKDSELKPPTPAQLGRRLLMAVHAENVSYRRVNGTEKSFNLI</sequence>
<dbReference type="Proteomes" id="UP000299102">
    <property type="component" value="Unassembled WGS sequence"/>
</dbReference>
<gene>
    <name evidence="2" type="ORF">EVAR_74610_1</name>
</gene>
<accession>A0A4C1WDA7</accession>
<protein>
    <submittedName>
        <fullName evidence="2">Uncharacterized protein</fullName>
    </submittedName>
</protein>